<gene>
    <name evidence="1" type="ORF">EF514_00335</name>
</gene>
<dbReference type="Proteomes" id="UP000288812">
    <property type="component" value="Unassembled WGS sequence"/>
</dbReference>
<protein>
    <submittedName>
        <fullName evidence="1">(Fe-S)-binding protein</fullName>
    </submittedName>
</protein>
<dbReference type="OrthoDB" id="5241828at2"/>
<comment type="caution">
    <text evidence="1">The sequence shown here is derived from an EMBL/GenBank/DDBJ whole genome shotgun (WGS) entry which is preliminary data.</text>
</comment>
<proteinExistence type="predicted"/>
<dbReference type="RefSeq" id="WP_127722668.1">
    <property type="nucleotide sequence ID" value="NZ_RLIH01000001.1"/>
</dbReference>
<keyword evidence="2" id="KW-1185">Reference proteome</keyword>
<reference evidence="1 2" key="1">
    <citation type="submission" date="2018-11" db="EMBL/GenBank/DDBJ databases">
        <title>Genome sequencing and assembly of Anaerosphaera sp. nov., GS7-6-2.</title>
        <authorList>
            <person name="Rettenmaier R."/>
            <person name="Liebl W."/>
            <person name="Zverlov V."/>
        </authorList>
    </citation>
    <scope>NUCLEOTIDE SEQUENCE [LARGE SCALE GENOMIC DNA]</scope>
    <source>
        <strain evidence="1 2">GS7-6-2</strain>
    </source>
</reference>
<dbReference type="AlphaFoldDB" id="A0A437SA69"/>
<organism evidence="1 2">
    <name type="scientific">Anaerosphaera multitolerans</name>
    <dbReference type="NCBI Taxonomy" id="2487351"/>
    <lineage>
        <taxon>Bacteria</taxon>
        <taxon>Bacillati</taxon>
        <taxon>Bacillota</taxon>
        <taxon>Tissierellia</taxon>
        <taxon>Tissierellales</taxon>
        <taxon>Peptoniphilaceae</taxon>
        <taxon>Anaerosphaera</taxon>
    </lineage>
</organism>
<evidence type="ECO:0000313" key="2">
    <source>
        <dbReference type="Proteomes" id="UP000288812"/>
    </source>
</evidence>
<sequence>MKEGRLKSIEISKIDMKNCWFNPGCALCVYKPESANRVLKILNEYFGEVKLHSICCHHNPKLPKGATIINNCAGCDRRFRSLYEGIETISLWEILDSLEDLPLPKYERLTLSVHDSCSYRPKPQVHRAVRSLLNKMGIKVIDSEFSGTKSICCGDNLFGRVPLEKVHEFQKKRASQMPCDEVAVYCVSCIKSMLIGGKEPRYMVDLLLGESTEAQERDLVKYHKTVQDYIDSH</sequence>
<dbReference type="EMBL" id="RLIH01000001">
    <property type="protein sequence ID" value="RVU55698.1"/>
    <property type="molecule type" value="Genomic_DNA"/>
</dbReference>
<evidence type="ECO:0000313" key="1">
    <source>
        <dbReference type="EMBL" id="RVU55698.1"/>
    </source>
</evidence>
<accession>A0A437SA69</accession>
<name>A0A437SA69_9FIRM</name>